<evidence type="ECO:0000313" key="2">
    <source>
        <dbReference type="EMBL" id="AFV25623.1"/>
    </source>
</evidence>
<evidence type="ECO:0000256" key="1">
    <source>
        <dbReference type="SAM" id="Phobius"/>
    </source>
</evidence>
<proteinExistence type="predicted"/>
<keyword evidence="1" id="KW-1133">Transmembrane helix</keyword>
<name>J8QEF5_ALKAL</name>
<protein>
    <submittedName>
        <fullName evidence="3">ABC transporter permease</fullName>
    </submittedName>
    <submittedName>
        <fullName evidence="2">Multidrug/putative exoprotein transporter</fullName>
    </submittedName>
</protein>
<organism evidence="3 5">
    <name type="scientific">Alkalihalobacillus alcalophilus ATCC 27647 = CGMCC 1.3604</name>
    <dbReference type="NCBI Taxonomy" id="1218173"/>
    <lineage>
        <taxon>Bacteria</taxon>
        <taxon>Bacillati</taxon>
        <taxon>Bacillota</taxon>
        <taxon>Bacilli</taxon>
        <taxon>Bacillales</taxon>
        <taxon>Bacillaceae</taxon>
        <taxon>Alkalihalobacillus</taxon>
    </lineage>
</organism>
<dbReference type="EMBL" id="ALPT02000016">
    <property type="protein sequence ID" value="KGA98071.1"/>
    <property type="molecule type" value="Genomic_DNA"/>
</dbReference>
<feature type="transmembrane region" description="Helical" evidence="1">
    <location>
        <begin position="191"/>
        <end position="209"/>
    </location>
</feature>
<dbReference type="PIRSF" id="PIRSF037259">
    <property type="entry name" value="EcsB_ABC"/>
    <property type="match status" value="1"/>
</dbReference>
<keyword evidence="1" id="KW-0472">Membrane</keyword>
<feature type="transmembrane region" description="Helical" evidence="1">
    <location>
        <begin position="310"/>
        <end position="329"/>
    </location>
</feature>
<accession>J8QEF5</accession>
<dbReference type="EMBL" id="JALP01000397">
    <property type="protein sequence ID" value="THG88334.1"/>
    <property type="molecule type" value="Genomic_DNA"/>
</dbReference>
<feature type="transmembrane region" description="Helical" evidence="1">
    <location>
        <begin position="136"/>
        <end position="155"/>
    </location>
</feature>
<dbReference type="RefSeq" id="WP_003320588.1">
    <property type="nucleotide sequence ID" value="NZ_ALPT02000016.1"/>
</dbReference>
<dbReference type="Proteomes" id="UP000002754">
    <property type="component" value="Unassembled WGS sequence"/>
</dbReference>
<evidence type="ECO:0000313" key="6">
    <source>
        <dbReference type="Proteomes" id="UP000297014"/>
    </source>
</evidence>
<dbReference type="InterPro" id="IPR010288">
    <property type="entry name" value="EcsB_ABC"/>
</dbReference>
<feature type="transmembrane region" description="Helical" evidence="1">
    <location>
        <begin position="103"/>
        <end position="124"/>
    </location>
</feature>
<dbReference type="AlphaFoldDB" id="J8QEF5"/>
<dbReference type="Proteomes" id="UP000297014">
    <property type="component" value="Unassembled WGS sequence"/>
</dbReference>
<feature type="transmembrane region" description="Helical" evidence="1">
    <location>
        <begin position="167"/>
        <end position="185"/>
    </location>
</feature>
<feature type="transmembrane region" description="Helical" evidence="1">
    <location>
        <begin position="378"/>
        <end position="398"/>
    </location>
</feature>
<keyword evidence="5" id="KW-1185">Reference proteome</keyword>
<evidence type="ECO:0000313" key="4">
    <source>
        <dbReference type="EMBL" id="THG88334.1"/>
    </source>
</evidence>
<feature type="transmembrane region" description="Helical" evidence="1">
    <location>
        <begin position="285"/>
        <end position="304"/>
    </location>
</feature>
<dbReference type="STRING" id="1218173.BALCAV_0206635"/>
<dbReference type="Pfam" id="PF05975">
    <property type="entry name" value="EcsB"/>
    <property type="match status" value="1"/>
</dbReference>
<dbReference type="eggNOG" id="COG4473">
    <property type="taxonomic scope" value="Bacteria"/>
</dbReference>
<feature type="transmembrane region" description="Helical" evidence="1">
    <location>
        <begin position="350"/>
        <end position="372"/>
    </location>
</feature>
<feature type="transmembrane region" description="Helical" evidence="1">
    <location>
        <begin position="57"/>
        <end position="72"/>
    </location>
</feature>
<dbReference type="OrthoDB" id="2447941at2"/>
<reference evidence="3 5" key="2">
    <citation type="journal article" date="2014" name="Genome Announc.">
        <title>Draft Genome Sequence of Bacillus alcalophilus AV1934, a Classic Alkaliphile Isolated from Human Feces in 1934.</title>
        <authorList>
            <person name="Attie O."/>
            <person name="Jayaprakash A."/>
            <person name="Shah H."/>
            <person name="Paulsen I.T."/>
            <person name="Morino M."/>
            <person name="Takahashi Y."/>
            <person name="Narumi I."/>
            <person name="Sachidanandam R."/>
            <person name="Satoh K."/>
            <person name="Ito M."/>
            <person name="Krulwich T.A."/>
        </authorList>
    </citation>
    <scope>NUCLEOTIDE SEQUENCE [LARGE SCALE GENOMIC DNA]</scope>
    <source>
        <strain evidence="3 5">AV1934</strain>
    </source>
</reference>
<feature type="transmembrane region" description="Helical" evidence="1">
    <location>
        <begin position="21"/>
        <end position="45"/>
    </location>
</feature>
<keyword evidence="1" id="KW-0812">Transmembrane</keyword>
<gene>
    <name evidence="4" type="ORF">AJ85_07240</name>
    <name evidence="2" type="ORF">BalcAV0174</name>
    <name evidence="3" type="ORF">BALCAV_0206635</name>
</gene>
<reference evidence="2" key="1">
    <citation type="submission" date="2012-07" db="EMBL/GenBank/DDBJ databases">
        <title>A Draft Genome for Bacillus alcalophilus strain ATCC 27647.</title>
        <authorList>
            <person name="Attie O."/>
            <person name="Jayaprakash A."/>
            <person name="Sachidanandam R."/>
            <person name="Shah H."/>
            <person name="Paulsen I."/>
            <person name="Morino M."/>
            <person name="Ito M."/>
            <person name="Krulwich T."/>
        </authorList>
    </citation>
    <scope>NUCLEOTIDE SEQUENCE</scope>
    <source>
        <strain evidence="2">ATCC 27647</strain>
    </source>
</reference>
<sequence length="406" mass="48332">MKDGMSLWRERVGNYWNEAMRYLRLIANSGFLFTIYILILIGSSYYSQLLERLPENFPTLWIFTIIFALMLTRNKVRTFLKHPDIVFLLPYESQLNRYFKASIIYSFVWHVFYLFVVMVVLAPLFQLRLADEAGSFFYVILLLIIVKAWNMRVSWAEQRLQSESERISHTILRLFINLAFAYLVFTGAELLYLGGLFVLMLVLLFFYYVGLEKKLVLKWEHLIDVDERMVMTFYRIANAFADVPQLRGKVRERKYLRFAVDFLVGRKKTVYTYLFARSFIRANDYLGIYVRLVVIAAMFLYGFQINWLQAVLLLLFMHMVMMQLSTLWFHYDTNMWVDLYPINEDDKKEALTQVSFRLMLLMTFILFLVLLVSSPLQVSLLLLLIGSVFSYMASHHIIHRRKRRKA</sequence>
<evidence type="ECO:0000313" key="5">
    <source>
        <dbReference type="Proteomes" id="UP000002754"/>
    </source>
</evidence>
<evidence type="ECO:0000313" key="3">
    <source>
        <dbReference type="EMBL" id="KGA98071.1"/>
    </source>
</evidence>
<dbReference type="GO" id="GO:0016020">
    <property type="term" value="C:membrane"/>
    <property type="evidence" value="ECO:0007669"/>
    <property type="project" value="InterPro"/>
</dbReference>
<dbReference type="EMBL" id="JX399200">
    <property type="protein sequence ID" value="AFV25623.1"/>
    <property type="molecule type" value="Genomic_DNA"/>
</dbReference>
<reference evidence="4 6" key="3">
    <citation type="submission" date="2014-01" db="EMBL/GenBank/DDBJ databases">
        <title>Draft genome sequencing of Bacillus alcalophilus CGMCC 1.3604.</title>
        <authorList>
            <person name="Yang J."/>
            <person name="Diao L."/>
            <person name="Yang S."/>
        </authorList>
    </citation>
    <scope>NUCLEOTIDE SEQUENCE [LARGE SCALE GENOMIC DNA]</scope>
    <source>
        <strain evidence="4 6">CGMCC 1.3604</strain>
    </source>
</reference>